<sequence>MGMDPDLAFPGGEDSFEFVFNSSNFSGRVLQIEIMAGPATSNGGTTAQRRKVYKTQGTLSIAQDFSQ</sequence>
<keyword evidence="2" id="KW-1185">Reference proteome</keyword>
<dbReference type="EMBL" id="JAQQAF010000007">
    <property type="protein sequence ID" value="KAJ8471466.1"/>
    <property type="molecule type" value="Genomic_DNA"/>
</dbReference>
<evidence type="ECO:0000313" key="1">
    <source>
        <dbReference type="EMBL" id="KAJ8471466.1"/>
    </source>
</evidence>
<name>A0AAV8P7V9_ENSVE</name>
<dbReference type="Proteomes" id="UP001222027">
    <property type="component" value="Unassembled WGS sequence"/>
</dbReference>
<protein>
    <submittedName>
        <fullName evidence="1">Uncharacterized protein</fullName>
    </submittedName>
</protein>
<accession>A0AAV8P7V9</accession>
<comment type="caution">
    <text evidence="1">The sequence shown here is derived from an EMBL/GenBank/DDBJ whole genome shotgun (WGS) entry which is preliminary data.</text>
</comment>
<reference evidence="1 2" key="1">
    <citation type="submission" date="2022-12" db="EMBL/GenBank/DDBJ databases">
        <title>Chromosome-scale assembly of the Ensete ventricosum genome.</title>
        <authorList>
            <person name="Dussert Y."/>
            <person name="Stocks J."/>
            <person name="Wendawek A."/>
            <person name="Woldeyes F."/>
            <person name="Nichols R.A."/>
            <person name="Borrell J.S."/>
        </authorList>
    </citation>
    <scope>NUCLEOTIDE SEQUENCE [LARGE SCALE GENOMIC DNA]</scope>
    <source>
        <strain evidence="2">cv. Maze</strain>
        <tissue evidence="1">Seeds</tissue>
    </source>
</reference>
<evidence type="ECO:0000313" key="2">
    <source>
        <dbReference type="Proteomes" id="UP001222027"/>
    </source>
</evidence>
<proteinExistence type="predicted"/>
<gene>
    <name evidence="1" type="ORF">OPV22_025809</name>
</gene>
<organism evidence="1 2">
    <name type="scientific">Ensete ventricosum</name>
    <name type="common">Abyssinian banana</name>
    <name type="synonym">Musa ensete</name>
    <dbReference type="NCBI Taxonomy" id="4639"/>
    <lineage>
        <taxon>Eukaryota</taxon>
        <taxon>Viridiplantae</taxon>
        <taxon>Streptophyta</taxon>
        <taxon>Embryophyta</taxon>
        <taxon>Tracheophyta</taxon>
        <taxon>Spermatophyta</taxon>
        <taxon>Magnoliopsida</taxon>
        <taxon>Liliopsida</taxon>
        <taxon>Zingiberales</taxon>
        <taxon>Musaceae</taxon>
        <taxon>Ensete</taxon>
    </lineage>
</organism>
<dbReference type="AlphaFoldDB" id="A0AAV8P7V9"/>